<evidence type="ECO:0000313" key="1">
    <source>
        <dbReference type="Proteomes" id="UP000046395"/>
    </source>
</evidence>
<protein>
    <submittedName>
        <fullName evidence="2">Uncharacterized protein</fullName>
    </submittedName>
</protein>
<organism evidence="1 2">
    <name type="scientific">Trichuris muris</name>
    <name type="common">Mouse whipworm</name>
    <dbReference type="NCBI Taxonomy" id="70415"/>
    <lineage>
        <taxon>Eukaryota</taxon>
        <taxon>Metazoa</taxon>
        <taxon>Ecdysozoa</taxon>
        <taxon>Nematoda</taxon>
        <taxon>Enoplea</taxon>
        <taxon>Dorylaimia</taxon>
        <taxon>Trichinellida</taxon>
        <taxon>Trichuridae</taxon>
        <taxon>Trichuris</taxon>
    </lineage>
</organism>
<evidence type="ECO:0000313" key="2">
    <source>
        <dbReference type="WBParaSite" id="TMUE_2000008437.1"/>
    </source>
</evidence>
<keyword evidence="1" id="KW-1185">Reference proteome</keyword>
<sequence length="124" mass="14598">MKENAKIGDQDIDVYCDHLNMLREELRVHFEDILFMQIPSWVIQPFPCAENAAVDIQEELIELQTNEELKPKFKNGHVFNAEFAFTRIWMFFSALAEVVASYNSLRVIVHFRQTFCLNSVTIWL</sequence>
<accession>A0A5S6QNK3</accession>
<name>A0A5S6QNK3_TRIMR</name>
<proteinExistence type="predicted"/>
<dbReference type="WBParaSite" id="TMUE_2000008437.1">
    <property type="protein sequence ID" value="TMUE_2000008437.1"/>
    <property type="gene ID" value="WBGene00300279"/>
</dbReference>
<dbReference type="AlphaFoldDB" id="A0A5S6QNK3"/>
<reference evidence="2" key="1">
    <citation type="submission" date="2019-12" db="UniProtKB">
        <authorList>
            <consortium name="WormBaseParasite"/>
        </authorList>
    </citation>
    <scope>IDENTIFICATION</scope>
</reference>
<dbReference type="Proteomes" id="UP000046395">
    <property type="component" value="Unassembled WGS sequence"/>
</dbReference>